<organism evidence="4 5">
    <name type="scientific">Eimeria maxima</name>
    <name type="common">Coccidian parasite</name>
    <dbReference type="NCBI Taxonomy" id="5804"/>
    <lineage>
        <taxon>Eukaryota</taxon>
        <taxon>Sar</taxon>
        <taxon>Alveolata</taxon>
        <taxon>Apicomplexa</taxon>
        <taxon>Conoidasida</taxon>
        <taxon>Coccidia</taxon>
        <taxon>Eucoccidiorida</taxon>
        <taxon>Eimeriorina</taxon>
        <taxon>Eimeriidae</taxon>
        <taxon>Eimeria</taxon>
    </lineage>
</organism>
<dbReference type="GeneID" id="25339890"/>
<feature type="compositionally biased region" description="Basic and acidic residues" evidence="1">
    <location>
        <begin position="214"/>
        <end position="225"/>
    </location>
</feature>
<keyword evidence="2" id="KW-0812">Transmembrane</keyword>
<evidence type="ECO:0000256" key="1">
    <source>
        <dbReference type="SAM" id="MobiDB-lite"/>
    </source>
</evidence>
<feature type="transmembrane region" description="Helical" evidence="2">
    <location>
        <begin position="143"/>
        <end position="166"/>
    </location>
</feature>
<evidence type="ECO:0000313" key="4">
    <source>
        <dbReference type="EMBL" id="CDJ59812.1"/>
    </source>
</evidence>
<dbReference type="VEuPathDB" id="ToxoDB:EMWEY_00059040"/>
<dbReference type="AlphaFoldDB" id="U6M6E9"/>
<feature type="region of interest" description="Disordered" evidence="1">
    <location>
        <begin position="214"/>
        <end position="242"/>
    </location>
</feature>
<keyword evidence="3" id="KW-0732">Signal</keyword>
<feature type="chain" id="PRO_5004675729" evidence="3">
    <location>
        <begin position="20"/>
        <end position="242"/>
    </location>
</feature>
<evidence type="ECO:0000256" key="3">
    <source>
        <dbReference type="SAM" id="SignalP"/>
    </source>
</evidence>
<dbReference type="EMBL" id="HG720867">
    <property type="protein sequence ID" value="CDJ59812.1"/>
    <property type="molecule type" value="Genomic_DNA"/>
</dbReference>
<feature type="transmembrane region" description="Helical" evidence="2">
    <location>
        <begin position="102"/>
        <end position="119"/>
    </location>
</feature>
<reference evidence="4" key="2">
    <citation type="submission" date="2013-10" db="EMBL/GenBank/DDBJ databases">
        <authorList>
            <person name="Aslett M."/>
        </authorList>
    </citation>
    <scope>NUCLEOTIDE SEQUENCE [LARGE SCALE GENOMIC DNA]</scope>
    <source>
        <strain evidence="4">Weybridge</strain>
    </source>
</reference>
<keyword evidence="5" id="KW-1185">Reference proteome</keyword>
<reference evidence="4" key="1">
    <citation type="submission" date="2013-10" db="EMBL/GenBank/DDBJ databases">
        <title>Genomic analysis of the causative agents of coccidiosis in chickens.</title>
        <authorList>
            <person name="Reid A.J."/>
            <person name="Blake D."/>
            <person name="Billington K."/>
            <person name="Browne H."/>
            <person name="Dunn M."/>
            <person name="Hung S."/>
            <person name="Kawahara F."/>
            <person name="Miranda-Saavedra D."/>
            <person name="Mourier T."/>
            <person name="Nagra H."/>
            <person name="Otto T.D."/>
            <person name="Rawlings N."/>
            <person name="Sanchez A."/>
            <person name="Sanders M."/>
            <person name="Subramaniam C."/>
            <person name="Tay Y."/>
            <person name="Dear P."/>
            <person name="Doerig C."/>
            <person name="Gruber A."/>
            <person name="Parkinson J."/>
            <person name="Shirley M."/>
            <person name="Wan K.L."/>
            <person name="Berriman M."/>
            <person name="Tomley F."/>
            <person name="Pain A."/>
        </authorList>
    </citation>
    <scope>NUCLEOTIDE SEQUENCE [LARGE SCALE GENOMIC DNA]</scope>
    <source>
        <strain evidence="4">Weybridge</strain>
    </source>
</reference>
<sequence>MMRQGRWLLLPLLLAFAEGALTSSGQAVAQGSHSLFEGQAFKAKRTGAVAEEFYSSRQSGRPENGIAAGELGEAGAVSAEALTSKTLHQHKQQMAASITGPLNMFILACILMLIAGHYISRNLPAKQMKGDDWRPDYQEFTKVVYGSWPNIILAYSVTLLWMWAILKLAVGLAKAAASTIYNNVYLRLAISKKQMLLQLKLQLENMLQHEQLQEQQHEQLQEQQHEQLQGTPGVDGMPSDGR</sequence>
<keyword evidence="2" id="KW-1133">Transmembrane helix</keyword>
<accession>U6M6E9</accession>
<evidence type="ECO:0000313" key="5">
    <source>
        <dbReference type="Proteomes" id="UP000030763"/>
    </source>
</evidence>
<dbReference type="RefSeq" id="XP_013336457.1">
    <property type="nucleotide sequence ID" value="XM_013481003.1"/>
</dbReference>
<evidence type="ECO:0000256" key="2">
    <source>
        <dbReference type="SAM" id="Phobius"/>
    </source>
</evidence>
<keyword evidence="2" id="KW-0472">Membrane</keyword>
<feature type="signal peptide" evidence="3">
    <location>
        <begin position="1"/>
        <end position="19"/>
    </location>
</feature>
<dbReference type="Proteomes" id="UP000030763">
    <property type="component" value="Unassembled WGS sequence"/>
</dbReference>
<gene>
    <name evidence="4" type="ORF">EMWEY_00059040</name>
</gene>
<protein>
    <submittedName>
        <fullName evidence="4">Uncharacterized protein</fullName>
    </submittedName>
</protein>
<proteinExistence type="predicted"/>
<name>U6M6E9_EIMMA</name>